<evidence type="ECO:0000256" key="1">
    <source>
        <dbReference type="SAM" id="Phobius"/>
    </source>
</evidence>
<evidence type="ECO:0000313" key="3">
    <source>
        <dbReference type="Proteomes" id="UP000034852"/>
    </source>
</evidence>
<evidence type="ECO:0000313" key="2">
    <source>
        <dbReference type="EMBL" id="KKQ34242.1"/>
    </source>
</evidence>
<gene>
    <name evidence="2" type="ORF">US52_C0066G0002</name>
</gene>
<proteinExistence type="predicted"/>
<reference evidence="2 3" key="1">
    <citation type="journal article" date="2015" name="Nature">
        <title>rRNA introns, odd ribosomes, and small enigmatic genomes across a large radiation of phyla.</title>
        <authorList>
            <person name="Brown C.T."/>
            <person name="Hug L.A."/>
            <person name="Thomas B.C."/>
            <person name="Sharon I."/>
            <person name="Castelle C.J."/>
            <person name="Singh A."/>
            <person name="Wilkins M.J."/>
            <person name="Williams K.H."/>
            <person name="Banfield J.F."/>
        </authorList>
    </citation>
    <scope>NUCLEOTIDE SEQUENCE [LARGE SCALE GENOMIC DNA]</scope>
</reference>
<name>A0A0G0GW16_9BACT</name>
<accession>A0A0G0GW16</accession>
<keyword evidence="1" id="KW-0812">Transmembrane</keyword>
<sequence length="168" mass="19586">MRWKKTLFIVYSWATVVIWTIVIFWFSSLESLRIYSDDYSLLIERLTFLLSYAFLLLLVFRALIATFRLNIDRLSFARNKKEAQEDKEFVIIVETLLLTNAIFISAFIAMGNYQYLETITGRVNDIYSFLSNLTGILIAALITYSWPIINTVEMRLAKRIFGAILPKS</sequence>
<protein>
    <submittedName>
        <fullName evidence="2">Uncharacterized protein</fullName>
    </submittedName>
</protein>
<organism evidence="2 3">
    <name type="scientific">candidate division WS6 bacterium GW2011_GWA2_37_6</name>
    <dbReference type="NCBI Taxonomy" id="1619087"/>
    <lineage>
        <taxon>Bacteria</taxon>
        <taxon>Candidatus Dojkabacteria</taxon>
    </lineage>
</organism>
<keyword evidence="1" id="KW-0472">Membrane</keyword>
<feature type="transmembrane region" description="Helical" evidence="1">
    <location>
        <begin position="46"/>
        <end position="69"/>
    </location>
</feature>
<feature type="transmembrane region" description="Helical" evidence="1">
    <location>
        <begin position="129"/>
        <end position="149"/>
    </location>
</feature>
<keyword evidence="1" id="KW-1133">Transmembrane helix</keyword>
<dbReference type="EMBL" id="LBTH01000066">
    <property type="protein sequence ID" value="KKQ34242.1"/>
    <property type="molecule type" value="Genomic_DNA"/>
</dbReference>
<comment type="caution">
    <text evidence="2">The sequence shown here is derived from an EMBL/GenBank/DDBJ whole genome shotgun (WGS) entry which is preliminary data.</text>
</comment>
<dbReference type="Proteomes" id="UP000034852">
    <property type="component" value="Unassembled WGS sequence"/>
</dbReference>
<feature type="transmembrane region" description="Helical" evidence="1">
    <location>
        <begin position="7"/>
        <end position="26"/>
    </location>
</feature>
<feature type="transmembrane region" description="Helical" evidence="1">
    <location>
        <begin position="89"/>
        <end position="109"/>
    </location>
</feature>
<dbReference type="AlphaFoldDB" id="A0A0G0GW16"/>